<reference evidence="14 15" key="1">
    <citation type="submission" date="2015-05" db="EMBL/GenBank/DDBJ databases">
        <title>Distinctive expansion of gene families associated with plant cell wall degradation and secondary metabolism in the genomes of grapevine trunk pathogens.</title>
        <authorList>
            <person name="Lawrence D.P."/>
            <person name="Travadon R."/>
            <person name="Rolshausen P.E."/>
            <person name="Baumgartner K."/>
        </authorList>
    </citation>
    <scope>NUCLEOTIDE SEQUENCE [LARGE SCALE GENOMIC DNA]</scope>
    <source>
        <strain evidence="14">UCRPC4</strain>
    </source>
</reference>
<feature type="compositionally biased region" description="Basic and acidic residues" evidence="13">
    <location>
        <begin position="31"/>
        <end position="40"/>
    </location>
</feature>
<sequence length="754" mass="83766">MADVGTNEAVEFQGKKYIAIREGKAKILTPYRDHSTDRPTHKTSKNNNNNTGVQTVFYNKIQQFNRDLTILAILVHGEGVLVEKRARIQRKAKTPRKQRAVREAKHASADASTDKARDDSGVALKIKDDPGNSRKRKLEAVHEGEQGHIENCEQGAAKKARNRDRPDIAALEGDNPDPTESGVHNEAETSLDDAKVGNSDQKQEKIRYTILDALSATGLRSLRYAKEIPFATRIVANDLLPEAVKAIETNIKYNQVDHVVTPHLDDARVFMYSKVGNETNTRDETYVHRFDVIDLDPYGTAAPFFDASLQALQDGGLLCVTCTDAGVFASNGYPEKAYSLYAGTTMKGVHSHEAGLRLILHAISLSAAKYGIAIEPLLSLSIDFYARLFIRVHRRPREVKLLSGTSMIAYNCDSGCSAWTTQSIGRSVARKAKNGEQFFHHGYAQGPSAMPNCDHCGFKTHMAGPMWAGPLHNPFFIRGILAKLPSLDRSVYGTFDRIEGMLKTAIEEDMSSTIKPTSDNGSTQVSRDAKPSSVIPRTPPELVDPMPFFFIPTFLAKVLHTITPSEARLRAALISLGYKVTRSHCKAGSFKTNAPWSVIWEIFREWVRKESPVKEGVLREGTPGYEIMKRVRTSESAKVLSYRDELIRRLGKTSSLEGLKSEMEAGMFRLEQLQSTVPDVDPSNKQTPNHTNGPHSNTTTTPSLPSKEDEKSPSNLNIVFDEKIGKEVNKEKLVRYQINLPHWGPMNRATGRSD</sequence>
<evidence type="ECO:0000256" key="4">
    <source>
        <dbReference type="ARBA" id="ARBA00022691"/>
    </source>
</evidence>
<name>A0A0G2G7V6_PHACM</name>
<dbReference type="Pfam" id="PF02005">
    <property type="entry name" value="TRM"/>
    <property type="match status" value="2"/>
</dbReference>
<dbReference type="FunFam" id="3.40.50.150:FF:000051">
    <property type="entry name" value="tRNA (guanine(26)-N(2))-dimethyltransferase"/>
    <property type="match status" value="1"/>
</dbReference>
<evidence type="ECO:0000256" key="3">
    <source>
        <dbReference type="ARBA" id="ARBA00022679"/>
    </source>
</evidence>
<keyword evidence="6 12" id="KW-0694">RNA-binding</keyword>
<dbReference type="Proteomes" id="UP000053317">
    <property type="component" value="Unassembled WGS sequence"/>
</dbReference>
<dbReference type="Gene3D" id="3.40.50.150">
    <property type="entry name" value="Vaccinia Virus protein VP39"/>
    <property type="match status" value="1"/>
</dbReference>
<dbReference type="GO" id="GO:0005634">
    <property type="term" value="C:nucleus"/>
    <property type="evidence" value="ECO:0007669"/>
    <property type="project" value="TreeGrafter"/>
</dbReference>
<evidence type="ECO:0000256" key="2">
    <source>
        <dbReference type="ARBA" id="ARBA00022603"/>
    </source>
</evidence>
<feature type="compositionally biased region" description="Basic and acidic residues" evidence="13">
    <location>
        <begin position="100"/>
        <end position="151"/>
    </location>
</feature>
<evidence type="ECO:0000256" key="13">
    <source>
        <dbReference type="SAM" id="MobiDB-lite"/>
    </source>
</evidence>
<dbReference type="OrthoDB" id="6349953at2759"/>
<dbReference type="InterPro" id="IPR042296">
    <property type="entry name" value="tRNA_met_Trm1_C"/>
</dbReference>
<feature type="region of interest" description="Disordered" evidence="13">
    <location>
        <begin position="31"/>
        <end position="51"/>
    </location>
</feature>
<protein>
    <recommendedName>
        <fullName evidence="7">tRNA (guanine(26)-N(2))-dimethyltransferase</fullName>
        <ecNumber evidence="7">2.1.1.216</ecNumber>
    </recommendedName>
    <alternativeName>
        <fullName evidence="10">tRNA 2,2-dimethylguanosine-26 methyltransferase</fullName>
    </alternativeName>
    <alternativeName>
        <fullName evidence="9">tRNA(guanine-26,N(2)-N(2)) methyltransferase</fullName>
    </alternativeName>
    <alternativeName>
        <fullName evidence="11">tRNA(m(2,2)G26)dimethyltransferase</fullName>
    </alternativeName>
</protein>
<keyword evidence="1 12" id="KW-0820">tRNA-binding</keyword>
<feature type="compositionally biased region" description="Basic and acidic residues" evidence="13">
    <location>
        <begin position="183"/>
        <end position="199"/>
    </location>
</feature>
<evidence type="ECO:0000256" key="11">
    <source>
        <dbReference type="ARBA" id="ARBA00083299"/>
    </source>
</evidence>
<keyword evidence="15" id="KW-1185">Reference proteome</keyword>
<evidence type="ECO:0000256" key="9">
    <source>
        <dbReference type="ARBA" id="ARBA00077143"/>
    </source>
</evidence>
<dbReference type="Gene3D" id="3.30.56.70">
    <property type="entry name" value="N2,N2-dimethylguanosine tRNA methyltransferase, C-terminal domain"/>
    <property type="match status" value="1"/>
</dbReference>
<dbReference type="FunFam" id="3.30.56.70:FF:000001">
    <property type="entry name" value="tRNA (guanine(26)-N(2))-dimethyltransferase"/>
    <property type="match status" value="1"/>
</dbReference>
<keyword evidence="5 12" id="KW-0819">tRNA processing</keyword>
<evidence type="ECO:0000256" key="1">
    <source>
        <dbReference type="ARBA" id="ARBA00022555"/>
    </source>
</evidence>
<organism evidence="14 15">
    <name type="scientific">Phaeomoniella chlamydospora</name>
    <name type="common">Phaeoacremonium chlamydosporum</name>
    <dbReference type="NCBI Taxonomy" id="158046"/>
    <lineage>
        <taxon>Eukaryota</taxon>
        <taxon>Fungi</taxon>
        <taxon>Dikarya</taxon>
        <taxon>Ascomycota</taxon>
        <taxon>Pezizomycotina</taxon>
        <taxon>Eurotiomycetes</taxon>
        <taxon>Chaetothyriomycetidae</taxon>
        <taxon>Phaeomoniellales</taxon>
        <taxon>Phaeomoniellaceae</taxon>
        <taxon>Phaeomoniella</taxon>
    </lineage>
</organism>
<dbReference type="AlphaFoldDB" id="A0A0G2G7V6"/>
<evidence type="ECO:0000256" key="10">
    <source>
        <dbReference type="ARBA" id="ARBA00082896"/>
    </source>
</evidence>
<feature type="region of interest" description="Disordered" evidence="13">
    <location>
        <begin position="678"/>
        <end position="717"/>
    </location>
</feature>
<dbReference type="EC" id="2.1.1.216" evidence="7"/>
<dbReference type="InterPro" id="IPR029063">
    <property type="entry name" value="SAM-dependent_MTases_sf"/>
</dbReference>
<feature type="region of interest" description="Disordered" evidence="13">
    <location>
        <begin position="89"/>
        <end position="199"/>
    </location>
</feature>
<evidence type="ECO:0000313" key="15">
    <source>
        <dbReference type="Proteomes" id="UP000053317"/>
    </source>
</evidence>
<evidence type="ECO:0000256" key="8">
    <source>
        <dbReference type="ARBA" id="ARBA00051897"/>
    </source>
</evidence>
<keyword evidence="4 12" id="KW-0949">S-adenosyl-L-methionine</keyword>
<evidence type="ECO:0000256" key="12">
    <source>
        <dbReference type="PROSITE-ProRule" id="PRU00958"/>
    </source>
</evidence>
<feature type="region of interest" description="Disordered" evidence="13">
    <location>
        <begin position="512"/>
        <end position="537"/>
    </location>
</feature>
<dbReference type="InterPro" id="IPR002905">
    <property type="entry name" value="Trm1"/>
</dbReference>
<reference evidence="14 15" key="2">
    <citation type="submission" date="2015-05" db="EMBL/GenBank/DDBJ databases">
        <authorList>
            <person name="Morales-Cruz A."/>
            <person name="Amrine K.C."/>
            <person name="Cantu D."/>
        </authorList>
    </citation>
    <scope>NUCLEOTIDE SEQUENCE [LARGE SCALE GENOMIC DNA]</scope>
    <source>
        <strain evidence="14">UCRPC4</strain>
    </source>
</reference>
<keyword evidence="3 12" id="KW-0808">Transferase</keyword>
<accession>A0A0G2G7V6</accession>
<dbReference type="GO" id="GO:0160104">
    <property type="term" value="F:tRNA (guanine(26)-N2)-dimethyltransferase activity"/>
    <property type="evidence" value="ECO:0007669"/>
    <property type="project" value="UniProtKB-EC"/>
</dbReference>
<dbReference type="PROSITE" id="PS51626">
    <property type="entry name" value="SAM_MT_TRM1"/>
    <property type="match status" value="1"/>
</dbReference>
<dbReference type="PANTHER" id="PTHR10631">
    <property type="entry name" value="N 2 ,N 2 -DIMETHYLGUANOSINE TRNA METHYLTRANSFERASE"/>
    <property type="match status" value="1"/>
</dbReference>
<dbReference type="EMBL" id="LCWF01000105">
    <property type="protein sequence ID" value="KKY19778.1"/>
    <property type="molecule type" value="Genomic_DNA"/>
</dbReference>
<dbReference type="GO" id="GO:0002940">
    <property type="term" value="P:tRNA N2-guanine methylation"/>
    <property type="evidence" value="ECO:0007669"/>
    <property type="project" value="TreeGrafter"/>
</dbReference>
<comment type="caution">
    <text evidence="14">The sequence shown here is derived from an EMBL/GenBank/DDBJ whole genome shotgun (WGS) entry which is preliminary data.</text>
</comment>
<evidence type="ECO:0000256" key="6">
    <source>
        <dbReference type="ARBA" id="ARBA00022884"/>
    </source>
</evidence>
<dbReference type="GO" id="GO:0000049">
    <property type="term" value="F:tRNA binding"/>
    <property type="evidence" value="ECO:0007669"/>
    <property type="project" value="UniProtKB-UniRule"/>
</dbReference>
<feature type="compositionally biased region" description="Polar residues" evidence="13">
    <location>
        <begin position="512"/>
        <end position="526"/>
    </location>
</feature>
<evidence type="ECO:0000313" key="14">
    <source>
        <dbReference type="EMBL" id="KKY19778.1"/>
    </source>
</evidence>
<keyword evidence="2 12" id="KW-0489">Methyltransferase</keyword>
<evidence type="ECO:0000256" key="7">
    <source>
        <dbReference type="ARBA" id="ARBA00039099"/>
    </source>
</evidence>
<comment type="similarity">
    <text evidence="12">Belongs to the class I-like SAM-binding methyltransferase superfamily. Trm1 family.</text>
</comment>
<evidence type="ECO:0000256" key="5">
    <source>
        <dbReference type="ARBA" id="ARBA00022694"/>
    </source>
</evidence>
<dbReference type="SUPFAM" id="SSF53335">
    <property type="entry name" value="S-adenosyl-L-methionine-dependent methyltransferases"/>
    <property type="match status" value="1"/>
</dbReference>
<feature type="compositionally biased region" description="Basic residues" evidence="13">
    <location>
        <begin position="89"/>
        <end position="99"/>
    </location>
</feature>
<feature type="compositionally biased region" description="Polar residues" evidence="13">
    <location>
        <begin position="678"/>
        <end position="704"/>
    </location>
</feature>
<proteinExistence type="inferred from homology"/>
<dbReference type="PANTHER" id="PTHR10631:SF3">
    <property type="entry name" value="TRNA (GUANINE(26)-N(2))-DIMETHYLTRANSFERASE"/>
    <property type="match status" value="1"/>
</dbReference>
<comment type="catalytic activity">
    <reaction evidence="8">
        <text>guanosine(26) in tRNA + 2 S-adenosyl-L-methionine = N(2)-dimethylguanosine(26) in tRNA + 2 S-adenosyl-L-homocysteine + 2 H(+)</text>
        <dbReference type="Rhea" id="RHEA:43140"/>
        <dbReference type="Rhea" id="RHEA-COMP:10359"/>
        <dbReference type="Rhea" id="RHEA-COMP:10360"/>
        <dbReference type="ChEBI" id="CHEBI:15378"/>
        <dbReference type="ChEBI" id="CHEBI:57856"/>
        <dbReference type="ChEBI" id="CHEBI:59789"/>
        <dbReference type="ChEBI" id="CHEBI:74269"/>
        <dbReference type="ChEBI" id="CHEBI:74513"/>
        <dbReference type="EC" id="2.1.1.216"/>
    </reaction>
</comment>
<gene>
    <name evidence="14" type="ORF">UCRPC4_g04385</name>
</gene>